<proteinExistence type="predicted"/>
<organism evidence="1 2">
    <name type="scientific">Knipowitschia caucasica</name>
    <name type="common">Caucasian dwarf goby</name>
    <name type="synonym">Pomatoschistus caucasicus</name>
    <dbReference type="NCBI Taxonomy" id="637954"/>
    <lineage>
        <taxon>Eukaryota</taxon>
        <taxon>Metazoa</taxon>
        <taxon>Chordata</taxon>
        <taxon>Craniata</taxon>
        <taxon>Vertebrata</taxon>
        <taxon>Euteleostomi</taxon>
        <taxon>Actinopterygii</taxon>
        <taxon>Neopterygii</taxon>
        <taxon>Teleostei</taxon>
        <taxon>Neoteleostei</taxon>
        <taxon>Acanthomorphata</taxon>
        <taxon>Gobiaria</taxon>
        <taxon>Gobiiformes</taxon>
        <taxon>Gobioidei</taxon>
        <taxon>Gobiidae</taxon>
        <taxon>Gobiinae</taxon>
        <taxon>Knipowitschia</taxon>
    </lineage>
</organism>
<sequence>MGGEQSGGGGECGKGRVLCVEEKGGEMSMPRARRGDVELLGVQESFWGDRQGGRIEGDGSAYRRSGGVVCGGWGRKIGETSGRGLG</sequence>
<protein>
    <submittedName>
        <fullName evidence="1">Uncharacterized protein</fullName>
    </submittedName>
</protein>
<dbReference type="Proteomes" id="UP001497482">
    <property type="component" value="Chromosome 23"/>
</dbReference>
<dbReference type="EMBL" id="OZ035845">
    <property type="protein sequence ID" value="CAL1598975.1"/>
    <property type="molecule type" value="Genomic_DNA"/>
</dbReference>
<evidence type="ECO:0000313" key="1">
    <source>
        <dbReference type="EMBL" id="CAL1598975.1"/>
    </source>
</evidence>
<dbReference type="AlphaFoldDB" id="A0AAV2LCR7"/>
<evidence type="ECO:0000313" key="2">
    <source>
        <dbReference type="Proteomes" id="UP001497482"/>
    </source>
</evidence>
<gene>
    <name evidence="1" type="ORF">KC01_LOCUS27324</name>
</gene>
<keyword evidence="2" id="KW-1185">Reference proteome</keyword>
<accession>A0AAV2LCR7</accession>
<name>A0AAV2LCR7_KNICA</name>
<reference evidence="1 2" key="1">
    <citation type="submission" date="2024-04" db="EMBL/GenBank/DDBJ databases">
        <authorList>
            <person name="Waldvogel A.-M."/>
            <person name="Schoenle A."/>
        </authorList>
    </citation>
    <scope>NUCLEOTIDE SEQUENCE [LARGE SCALE GENOMIC DNA]</scope>
</reference>